<feature type="compositionally biased region" description="Low complexity" evidence="2">
    <location>
        <begin position="1"/>
        <end position="12"/>
    </location>
</feature>
<proteinExistence type="predicted"/>
<reference evidence="3 4" key="2">
    <citation type="submission" date="2015-04" db="EMBL/GenBank/DDBJ databases">
        <title>Carnobacterium maltaromaticum LMA28 plasmids.</title>
        <authorList>
            <person name="Cailliez-Grimal C."/>
            <person name="Iskandar C."/>
        </authorList>
    </citation>
    <scope>NUCLEOTIDE SEQUENCE [LARGE SCALE GENOMIC DNA]</scope>
    <source>
        <strain evidence="3 4">LMA28</strain>
        <plasmid evidence="4">Chromosome</plasmid>
    </source>
</reference>
<dbReference type="RefSeq" id="WP_176455317.1">
    <property type="nucleotide sequence ID" value="NZ_LN846932.1"/>
</dbReference>
<geneLocation type="plasmid" evidence="3">
    <name>LMA_pa</name>
</geneLocation>
<keyword evidence="1" id="KW-0175">Coiled coil</keyword>
<evidence type="ECO:0000313" key="3">
    <source>
        <dbReference type="EMBL" id="CRI06730.1"/>
    </source>
</evidence>
<dbReference type="EMBL" id="LN846932">
    <property type="protein sequence ID" value="CRI06730.1"/>
    <property type="molecule type" value="Genomic_DNA"/>
</dbReference>
<dbReference type="Proteomes" id="UP000464233">
    <property type="component" value="Plasmid LMA_pa"/>
</dbReference>
<protein>
    <recommendedName>
        <fullName evidence="5">DUF3847 domain-containing protein</fullName>
    </recommendedName>
</protein>
<evidence type="ECO:0000256" key="1">
    <source>
        <dbReference type="SAM" id="Coils"/>
    </source>
</evidence>
<evidence type="ECO:0000256" key="2">
    <source>
        <dbReference type="SAM" id="MobiDB-lite"/>
    </source>
</evidence>
<organism evidence="3 4">
    <name type="scientific">Carnobacterium maltaromaticum</name>
    <name type="common">Carnobacterium piscicola</name>
    <dbReference type="NCBI Taxonomy" id="2751"/>
    <lineage>
        <taxon>Bacteria</taxon>
        <taxon>Bacillati</taxon>
        <taxon>Bacillota</taxon>
        <taxon>Bacilli</taxon>
        <taxon>Lactobacillales</taxon>
        <taxon>Carnobacteriaceae</taxon>
        <taxon>Carnobacterium</taxon>
    </lineage>
</organism>
<reference evidence="3 4" key="1">
    <citation type="submission" date="2015-04" db="EMBL/GenBank/DDBJ databases">
        <title>Carnobacterium maltaromaticum LMA28 complete chromosome sequence.</title>
        <authorList>
            <person name="Borges F."/>
            <person name="Cailliez-Grimal C."/>
        </authorList>
    </citation>
    <scope>NUCLEOTIDE SEQUENCE [LARGE SCALE GENOMIC DNA]</scope>
    <source>
        <strain evidence="3 4">LMA28</strain>
        <plasmid evidence="4">Chromosome</plasmid>
    </source>
</reference>
<accession>A0A1Z5AXD8</accession>
<evidence type="ECO:0000313" key="4">
    <source>
        <dbReference type="Proteomes" id="UP000464233"/>
    </source>
</evidence>
<gene>
    <name evidence="3" type="ORF">BN424_pa0065</name>
</gene>
<keyword evidence="3" id="KW-0614">Plasmid</keyword>
<sequence>MNGNQEQQNENNPTSNTDQNNVKKRVRKTLSFEEQLKKAELEIQVAQEKKKKIQKAIKEKRELAERKQKELIFKIIKNEVPDLLSLDNDSLELICSDIFSKHKNEIESSISNLN</sequence>
<evidence type="ECO:0008006" key="5">
    <source>
        <dbReference type="Google" id="ProtNLM"/>
    </source>
</evidence>
<feature type="region of interest" description="Disordered" evidence="2">
    <location>
        <begin position="1"/>
        <end position="24"/>
    </location>
</feature>
<feature type="coiled-coil region" evidence="1">
    <location>
        <begin position="29"/>
        <end position="70"/>
    </location>
</feature>
<name>A0A1Z5AXD8_CARML</name>
<dbReference type="AlphaFoldDB" id="A0A1Z5AXD8"/>